<dbReference type="SUPFAM" id="SSF51695">
    <property type="entry name" value="PLC-like phosphodiesterases"/>
    <property type="match status" value="1"/>
</dbReference>
<protein>
    <recommendedName>
        <fullName evidence="3">Glycerophosphoryl diester phosphodiesterase family protein</fullName>
    </recommendedName>
</protein>
<dbReference type="RefSeq" id="WP_188751114.1">
    <property type="nucleotide sequence ID" value="NZ_BMIK01000008.1"/>
</dbReference>
<dbReference type="EMBL" id="BMIK01000008">
    <property type="protein sequence ID" value="GGC31605.1"/>
    <property type="molecule type" value="Genomic_DNA"/>
</dbReference>
<dbReference type="InterPro" id="IPR017946">
    <property type="entry name" value="PLC-like_Pdiesterase_TIM-brl"/>
</dbReference>
<dbReference type="Proteomes" id="UP000597338">
    <property type="component" value="Unassembled WGS sequence"/>
</dbReference>
<organism evidence="1 2">
    <name type="scientific">Parapedobacter defluvii</name>
    <dbReference type="NCBI Taxonomy" id="2045106"/>
    <lineage>
        <taxon>Bacteria</taxon>
        <taxon>Pseudomonadati</taxon>
        <taxon>Bacteroidota</taxon>
        <taxon>Sphingobacteriia</taxon>
        <taxon>Sphingobacteriales</taxon>
        <taxon>Sphingobacteriaceae</taxon>
        <taxon>Parapedobacter</taxon>
    </lineage>
</organism>
<sequence>MQSYHRFFFLLLYCWVPLLTLAQQERILIHAHNDYHQRKPFYQAYAQHVYSIEADVFVTDKGAVLVGHDLHELQDNRTLESMYITPIVHAFASNGGRAWAASDDRFVLLIDLKTPAAITLQPVVDLIAMHPEVFDENVNPYAVSVVISGDMPNPVDFDNFPRFISFDGRLGVDYTAEQLERVAFVSAPFSSYASWDGKGMLTERDRDKVAAAVKKVHGLSKKIRFWGTPDGVTAWNTLYEMGIDIINTDQVEHCVEFFRRKPLR</sequence>
<name>A0ABQ1LXV4_9SPHI</name>
<proteinExistence type="predicted"/>
<evidence type="ECO:0008006" key="3">
    <source>
        <dbReference type="Google" id="ProtNLM"/>
    </source>
</evidence>
<evidence type="ECO:0000313" key="2">
    <source>
        <dbReference type="Proteomes" id="UP000597338"/>
    </source>
</evidence>
<reference evidence="2" key="1">
    <citation type="journal article" date="2019" name="Int. J. Syst. Evol. Microbiol.">
        <title>The Global Catalogue of Microorganisms (GCM) 10K type strain sequencing project: providing services to taxonomists for standard genome sequencing and annotation.</title>
        <authorList>
            <consortium name="The Broad Institute Genomics Platform"/>
            <consortium name="The Broad Institute Genome Sequencing Center for Infectious Disease"/>
            <person name="Wu L."/>
            <person name="Ma J."/>
        </authorList>
    </citation>
    <scope>NUCLEOTIDE SEQUENCE [LARGE SCALE GENOMIC DNA]</scope>
    <source>
        <strain evidence="2">CGMCC 1.15342</strain>
    </source>
</reference>
<gene>
    <name evidence="1" type="ORF">GCM10011386_24570</name>
</gene>
<accession>A0ABQ1LXV4</accession>
<dbReference type="Gene3D" id="3.20.20.190">
    <property type="entry name" value="Phosphatidylinositol (PI) phosphodiesterase"/>
    <property type="match status" value="1"/>
</dbReference>
<comment type="caution">
    <text evidence="1">The sequence shown here is derived from an EMBL/GenBank/DDBJ whole genome shotgun (WGS) entry which is preliminary data.</text>
</comment>
<keyword evidence="2" id="KW-1185">Reference proteome</keyword>
<evidence type="ECO:0000313" key="1">
    <source>
        <dbReference type="EMBL" id="GGC31605.1"/>
    </source>
</evidence>